<dbReference type="Proteomes" id="UP000195221">
    <property type="component" value="Unassembled WGS sequence"/>
</dbReference>
<evidence type="ECO:0000313" key="2">
    <source>
        <dbReference type="Proteomes" id="UP000195221"/>
    </source>
</evidence>
<dbReference type="EMBL" id="NBTZ01000144">
    <property type="protein sequence ID" value="OTP67899.1"/>
    <property type="molecule type" value="Genomic_DNA"/>
</dbReference>
<comment type="caution">
    <text evidence="1">The sequence shown here is derived from an EMBL/GenBank/DDBJ whole genome shotgun (WGS) entry which is preliminary data.</text>
</comment>
<accession>A0A2C9XX29</accession>
<reference evidence="1 2" key="1">
    <citation type="submission" date="2017-03" db="EMBL/GenBank/DDBJ databases">
        <title>Genome analysis of strain PAMC 26577.</title>
        <authorList>
            <person name="Oh H.-M."/>
            <person name="Yang J.-A."/>
        </authorList>
    </citation>
    <scope>NUCLEOTIDE SEQUENCE [LARGE SCALE GENOMIC DNA]</scope>
    <source>
        <strain evidence="1 2">PAMC 26577</strain>
    </source>
</reference>
<protein>
    <submittedName>
        <fullName evidence="1">Uncharacterized protein</fullName>
    </submittedName>
</protein>
<proteinExistence type="predicted"/>
<sequence>MKPNPIRMLNRVRETSERLDNRRWPNPMWPLTVKAICPIAKVGLAHHPRQICCPNRTIAIEFSIANEPDIKIREVKKSRLQRDGP</sequence>
<name>A0A2C9XX29_CABSO</name>
<evidence type="ECO:0000313" key="1">
    <source>
        <dbReference type="EMBL" id="OTP67899.1"/>
    </source>
</evidence>
<gene>
    <name evidence="1" type="ORF">PAMC26577_35270</name>
</gene>
<organism evidence="1 2">
    <name type="scientific">Caballeronia sordidicola</name>
    <name type="common">Burkholderia sordidicola</name>
    <dbReference type="NCBI Taxonomy" id="196367"/>
    <lineage>
        <taxon>Bacteria</taxon>
        <taxon>Pseudomonadati</taxon>
        <taxon>Pseudomonadota</taxon>
        <taxon>Betaproteobacteria</taxon>
        <taxon>Burkholderiales</taxon>
        <taxon>Burkholderiaceae</taxon>
        <taxon>Caballeronia</taxon>
    </lineage>
</organism>
<dbReference type="AlphaFoldDB" id="A0A2C9XX29"/>